<dbReference type="SFLD" id="SFLDS00029">
    <property type="entry name" value="Radical_SAM"/>
    <property type="match status" value="1"/>
</dbReference>
<evidence type="ECO:0000313" key="6">
    <source>
        <dbReference type="EMBL" id="WEU40719.1"/>
    </source>
</evidence>
<evidence type="ECO:0000256" key="2">
    <source>
        <dbReference type="ARBA" id="ARBA00022723"/>
    </source>
</evidence>
<organism evidence="6 7">
    <name type="scientific">Odinarchaeota yellowstonii (strain LCB_4)</name>
    <dbReference type="NCBI Taxonomy" id="1841599"/>
    <lineage>
        <taxon>Archaea</taxon>
        <taxon>Promethearchaeati</taxon>
        <taxon>Candidatus Odinarchaeota</taxon>
        <taxon>Candidatus Odinarchaeia</taxon>
        <taxon>Candidatus Odinarchaeales</taxon>
        <taxon>Candidatus Odinarchaeaceae</taxon>
        <taxon>Candidatus Odinarchaeum</taxon>
    </lineage>
</organism>
<dbReference type="InterPro" id="IPR013785">
    <property type="entry name" value="Aldolase_TIM"/>
</dbReference>
<sequence>MREEIKRSIGGSYFIRTLPKGCEYCMKGSKIVVFITGRCFAKCYYCPLSENRRNSDEAYVNELKITTDETILREARLIEAEGAGLTGGDPLFKFELTIKYIKLLKERFGSKFHIHLYTTGFNLNREKAEMLIESGLDEIRFNPIGDFEDKIKLFKGSTMKLGCEIPAIPGEEEKIKKLIKTLDESGVDFININELEFSETNAGELKKRGLTLKKDSVAAAEGSEESALKILEWSRKNTEKISVHYCPTWIKDGVQLKNRFLRRARNVKKSYEEVDEEGLLVRGVIYAEKQINIDELKRLLIEKYEVPENMLDVNRHEREVYTAWYIVEELKSELEKFKIKTGIVKSYPTDDRLKVIAYYL</sequence>
<gene>
    <name evidence="6" type="ORF">OdinLCB4_001990</name>
</gene>
<dbReference type="AlphaFoldDB" id="A0AAF0IBT1"/>
<dbReference type="PANTHER" id="PTHR43288:SF1">
    <property type="entry name" value="GLYCYL-RADICAL ENZYME ACTIVATING ENZYME MJ0021-RELATED"/>
    <property type="match status" value="1"/>
</dbReference>
<dbReference type="CDD" id="cd01335">
    <property type="entry name" value="Radical_SAM"/>
    <property type="match status" value="1"/>
</dbReference>
<dbReference type="GO" id="GO:0003824">
    <property type="term" value="F:catalytic activity"/>
    <property type="evidence" value="ECO:0007669"/>
    <property type="project" value="InterPro"/>
</dbReference>
<evidence type="ECO:0000256" key="4">
    <source>
        <dbReference type="ARBA" id="ARBA00023014"/>
    </source>
</evidence>
<dbReference type="EMBL" id="CP091871">
    <property type="protein sequence ID" value="WEU40719.1"/>
    <property type="molecule type" value="Genomic_DNA"/>
</dbReference>
<proteinExistence type="predicted"/>
<keyword evidence="2" id="KW-0479">Metal-binding</keyword>
<dbReference type="InterPro" id="IPR006638">
    <property type="entry name" value="Elp3/MiaA/NifB-like_rSAM"/>
</dbReference>
<dbReference type="SFLD" id="SFLDG01108">
    <property type="entry name" value="Uncharacterised_Radical_SAM_Su"/>
    <property type="match status" value="1"/>
</dbReference>
<keyword evidence="1" id="KW-0949">S-adenosyl-L-methionine</keyword>
<reference evidence="6" key="1">
    <citation type="journal article" date="2017" name="Nature">
        <title>Asgard archaea illuminate the origin of eukaryotic cellular complexity.</title>
        <authorList>
            <person name="Zaremba-Niedzwiedzka K."/>
            <person name="Caceres E.F."/>
            <person name="Saw J.H."/>
            <person name="Backstrom D."/>
            <person name="Juzokaite L."/>
            <person name="Vancaester E."/>
            <person name="Seitz K.W."/>
            <person name="Anantharaman K."/>
            <person name="Starnawski P."/>
            <person name="Kjeldsen K.U."/>
            <person name="Scott M.B."/>
            <person name="Nunoura T."/>
            <person name="Banfield J.F."/>
            <person name="Schramm A."/>
            <person name="Baker B.J."/>
            <person name="Spang A."/>
            <person name="Ettema T.J.G."/>
        </authorList>
    </citation>
    <scope>NUCLEOTIDE SEQUENCE</scope>
    <source>
        <strain evidence="6">LCB_4</strain>
    </source>
</reference>
<evidence type="ECO:0000259" key="5">
    <source>
        <dbReference type="SMART" id="SM00729"/>
    </source>
</evidence>
<dbReference type="SMART" id="SM00729">
    <property type="entry name" value="Elp3"/>
    <property type="match status" value="1"/>
</dbReference>
<dbReference type="PANTHER" id="PTHR43288">
    <property type="entry name" value="BIOTIN SYNTHASE-RELATED PROTEIN, RADICAL SAM SUPERFAMILY"/>
    <property type="match status" value="1"/>
</dbReference>
<dbReference type="Proteomes" id="UP000186851">
    <property type="component" value="Chromosome"/>
</dbReference>
<protein>
    <submittedName>
        <fullName evidence="6">Radical SAM protein</fullName>
    </submittedName>
</protein>
<dbReference type="GO" id="GO:0051536">
    <property type="term" value="F:iron-sulfur cluster binding"/>
    <property type="evidence" value="ECO:0007669"/>
    <property type="project" value="UniProtKB-KW"/>
</dbReference>
<name>A0AAF0IBT1_ODILC</name>
<feature type="domain" description="Elp3/MiaA/NifB-like radical SAM core" evidence="5">
    <location>
        <begin position="29"/>
        <end position="221"/>
    </location>
</feature>
<dbReference type="Gene3D" id="3.20.20.70">
    <property type="entry name" value="Aldolase class I"/>
    <property type="match status" value="1"/>
</dbReference>
<dbReference type="KEGG" id="oyw:OdinLCB4_001990"/>
<dbReference type="Pfam" id="PF04055">
    <property type="entry name" value="Radical_SAM"/>
    <property type="match status" value="1"/>
</dbReference>
<dbReference type="SUPFAM" id="SSF102114">
    <property type="entry name" value="Radical SAM enzymes"/>
    <property type="match status" value="1"/>
</dbReference>
<keyword evidence="4" id="KW-0411">Iron-sulfur</keyword>
<evidence type="ECO:0000256" key="1">
    <source>
        <dbReference type="ARBA" id="ARBA00022691"/>
    </source>
</evidence>
<dbReference type="InterPro" id="IPR007197">
    <property type="entry name" value="rSAM"/>
</dbReference>
<keyword evidence="3" id="KW-0408">Iron</keyword>
<dbReference type="Pfam" id="PF26257">
    <property type="entry name" value="DUF8061"/>
    <property type="match status" value="1"/>
</dbReference>
<dbReference type="InterPro" id="IPR058240">
    <property type="entry name" value="rSAM_sf"/>
</dbReference>
<dbReference type="InterPro" id="IPR058374">
    <property type="entry name" value="DUF8061"/>
</dbReference>
<evidence type="ECO:0000256" key="3">
    <source>
        <dbReference type="ARBA" id="ARBA00023004"/>
    </source>
</evidence>
<dbReference type="InterPro" id="IPR040087">
    <property type="entry name" value="MJ0021-like"/>
</dbReference>
<evidence type="ECO:0000313" key="7">
    <source>
        <dbReference type="Proteomes" id="UP000186851"/>
    </source>
</evidence>
<reference evidence="6" key="2">
    <citation type="journal article" date="2022" name="Nat. Microbiol.">
        <title>A closed Candidatus Odinarchaeum chromosome exposes Asgard archaeal viruses.</title>
        <authorList>
            <person name="Tamarit D."/>
            <person name="Caceres E.F."/>
            <person name="Krupovic M."/>
            <person name="Nijland R."/>
            <person name="Eme L."/>
            <person name="Robinson N.P."/>
            <person name="Ettema T.J.G."/>
        </authorList>
    </citation>
    <scope>NUCLEOTIDE SEQUENCE</scope>
    <source>
        <strain evidence="6">LCB_4</strain>
    </source>
</reference>
<dbReference type="GO" id="GO:0046872">
    <property type="term" value="F:metal ion binding"/>
    <property type="evidence" value="ECO:0007669"/>
    <property type="project" value="UniProtKB-KW"/>
</dbReference>
<accession>A0AAF0IBT1</accession>